<evidence type="ECO:0000313" key="5">
    <source>
        <dbReference type="EMBL" id="SOD90690.1"/>
    </source>
</evidence>
<dbReference type="InterPro" id="IPR035986">
    <property type="entry name" value="PKD_dom_sf"/>
</dbReference>
<organism evidence="5 6">
    <name type="scientific">Spirosoma fluviale</name>
    <dbReference type="NCBI Taxonomy" id="1597977"/>
    <lineage>
        <taxon>Bacteria</taxon>
        <taxon>Pseudomonadati</taxon>
        <taxon>Bacteroidota</taxon>
        <taxon>Cytophagia</taxon>
        <taxon>Cytophagales</taxon>
        <taxon>Cytophagaceae</taxon>
        <taxon>Spirosoma</taxon>
    </lineage>
</organism>
<dbReference type="Proteomes" id="UP000219452">
    <property type="component" value="Unassembled WGS sequence"/>
</dbReference>
<dbReference type="PROSITE" id="PS50093">
    <property type="entry name" value="PKD"/>
    <property type="match status" value="1"/>
</dbReference>
<dbReference type="Gene3D" id="2.60.40.10">
    <property type="entry name" value="Immunoglobulins"/>
    <property type="match status" value="3"/>
</dbReference>
<evidence type="ECO:0000256" key="2">
    <source>
        <dbReference type="ARBA" id="ARBA00022525"/>
    </source>
</evidence>
<evidence type="ECO:0000256" key="1">
    <source>
        <dbReference type="ARBA" id="ARBA00004613"/>
    </source>
</evidence>
<gene>
    <name evidence="5" type="ORF">SAMN06269250_3507</name>
</gene>
<sequence length="1219" mass="126011">MRTRFTLTDQSSLDQVLCGNITRPGSTLRPSRPRLLTGATLSRAFVFHQLRTTLRSWWVMSFLLGLLAFSFSTQAQTCDITLKPTVSGCYSPDGVASKATVSIEVGWINAPAGTITVSYMGQTKTITPGLITVNYGFTVGNQPQTIVSPQVVAFEVDLPGTAQTATATFDTSPTCTATSAPIVLPAACPRRKCDNGELAGTVFNDFNADGIRQAGESAGIPGVTVTAIACDGTIYTATTDAFGDYNLTIPAINYPVRVEFTNLPAYAGQGTLNGTDGRTTVQFVQSANCTIDLGVLDPVDYCQTNPKIVVPCYLNGDPYAPGSATDAAIVSFDYTLDVASKTGIAKIPEIGAVWGTAYAKKDNSVYTAAVLRRHTGLTDAGLGGIFKTKLTDNTTTLFVDVETLGVNLGSISSNAARGLGAKDLPSQDEEAYSKVGKTGMGDLDISGDGSTLYFVNLFEKKLHSLSTTNPTAAPGVAIPNPGCGTSGDYRPWALKIYKGFVYVGVVCDAATGSKSNLRAYIYKYDISTNTFNTTPVLDFPLTYPKGFPSDGDPTLTGWFPWSDNFSDPIAVQKPAMRGDGNYGDVLVYPQPILADIEFDIDGSMVLGFGDRFSFQTGNRNYAPNSSATYTITGSTNMGYSSVVAGDILRAYSNGTTYVLENNAKAGPSVGAGQANNQGPGFGEFYNDNFLIFGDRLAHAENANGGLALRPGSAETIYVAMDPENGVPDSGGLRKVSNTSGQPTGAITITTGFITSGLFAKAASLGDLEIACATPTYLEIGNRVWLDTDKDGIQDPCEKALANVKVALYQGNTLIANTTTDANGEYYFSNGSDVNAVSRLLLPNTTYTVRFGTDGTNSQFDNATGVLTVDGGKYNVTTAFSTAPTASTLNDSNAQLSGGFLSANVTTSAYGSVNHTIDAGFVCLTTTVATVTPTPVTCTGTTVNSDASISLSGITNADKAFLVAAGGTIPSYTAAGGQTVSGGAVTFSGLANPATAAGQSYSVVVYNGPCCYTVVTTQLPYKDCACVTPTNAVATATPSNVLPGASINLNVTASGTTGSTTYSWSGPNGFAATTQGATATAPTTPGIYTYTVLVSNGPGCTATATASVTVAAPVCSLSIVAMNGPCVQATGLFTVTGFINLVNTTGGNATISDGSITTTVAISPGATSVPYSLPGISSDGLTHTVTVSLPGCGTATTTYLSTANCLCPTGNCYLTIVKKN</sequence>
<proteinExistence type="predicted"/>
<dbReference type="InterPro" id="IPR013783">
    <property type="entry name" value="Ig-like_fold"/>
</dbReference>
<keyword evidence="6" id="KW-1185">Reference proteome</keyword>
<dbReference type="SUPFAM" id="SSF49299">
    <property type="entry name" value="PKD domain"/>
    <property type="match status" value="1"/>
</dbReference>
<keyword evidence="3" id="KW-0732">Signal</keyword>
<dbReference type="SUPFAM" id="SSF117074">
    <property type="entry name" value="Hypothetical protein PA1324"/>
    <property type="match status" value="2"/>
</dbReference>
<dbReference type="GO" id="GO:0005576">
    <property type="term" value="C:extracellular region"/>
    <property type="evidence" value="ECO:0007669"/>
    <property type="project" value="UniProtKB-SubCell"/>
</dbReference>
<evidence type="ECO:0000256" key="3">
    <source>
        <dbReference type="ARBA" id="ARBA00022729"/>
    </source>
</evidence>
<comment type="subcellular location">
    <subcellularLocation>
        <location evidence="1">Secreted</location>
    </subcellularLocation>
</comment>
<dbReference type="InterPro" id="IPR000601">
    <property type="entry name" value="PKD_dom"/>
</dbReference>
<dbReference type="Pfam" id="PF17210">
    <property type="entry name" value="SdrD_B"/>
    <property type="match status" value="2"/>
</dbReference>
<evidence type="ECO:0000259" key="4">
    <source>
        <dbReference type="PROSITE" id="PS50093"/>
    </source>
</evidence>
<reference evidence="6" key="1">
    <citation type="submission" date="2017-09" db="EMBL/GenBank/DDBJ databases">
        <authorList>
            <person name="Varghese N."/>
            <person name="Submissions S."/>
        </authorList>
    </citation>
    <scope>NUCLEOTIDE SEQUENCE [LARGE SCALE GENOMIC DNA]</scope>
    <source>
        <strain evidence="6">DSM 29961</strain>
    </source>
</reference>
<dbReference type="InterPro" id="IPR033764">
    <property type="entry name" value="Sdr_B"/>
</dbReference>
<dbReference type="OrthoDB" id="898455at2"/>
<dbReference type="EMBL" id="OCNH01000002">
    <property type="protein sequence ID" value="SOD90690.1"/>
    <property type="molecule type" value="Genomic_DNA"/>
</dbReference>
<accession>A0A286G561</accession>
<protein>
    <submittedName>
        <fullName evidence="5">SdrD B-like domain</fullName>
    </submittedName>
</protein>
<dbReference type="RefSeq" id="WP_097127026.1">
    <property type="nucleotide sequence ID" value="NZ_OCNH01000002.1"/>
</dbReference>
<keyword evidence="2" id="KW-0964">Secreted</keyword>
<dbReference type="AlphaFoldDB" id="A0A286G561"/>
<feature type="domain" description="PKD" evidence="4">
    <location>
        <begin position="1029"/>
        <end position="1116"/>
    </location>
</feature>
<name>A0A286G561_9BACT</name>
<evidence type="ECO:0000313" key="6">
    <source>
        <dbReference type="Proteomes" id="UP000219452"/>
    </source>
</evidence>